<dbReference type="Pfam" id="PF00485">
    <property type="entry name" value="PRK"/>
    <property type="match status" value="1"/>
</dbReference>
<evidence type="ECO:0000256" key="1">
    <source>
        <dbReference type="ARBA" id="ARBA00004690"/>
    </source>
</evidence>
<comment type="caution">
    <text evidence="7">The sequence shown here is derived from an EMBL/GenBank/DDBJ whole genome shotgun (WGS) entry which is preliminary data.</text>
</comment>
<keyword evidence="4" id="KW-0547">Nucleotide-binding</keyword>
<evidence type="ECO:0000256" key="2">
    <source>
        <dbReference type="ARBA" id="ARBA00012137"/>
    </source>
</evidence>
<dbReference type="CDD" id="cd02023">
    <property type="entry name" value="UMPK"/>
    <property type="match status" value="1"/>
</dbReference>
<protein>
    <recommendedName>
        <fullName evidence="2">uridine/cytidine kinase</fullName>
        <ecNumber evidence="2">2.7.1.48</ecNumber>
    </recommendedName>
</protein>
<dbReference type="GO" id="GO:0044206">
    <property type="term" value="P:UMP salvage"/>
    <property type="evidence" value="ECO:0007669"/>
    <property type="project" value="UniProtKB-UniPathway"/>
</dbReference>
<evidence type="ECO:0000313" key="7">
    <source>
        <dbReference type="EMBL" id="TGG93246.1"/>
    </source>
</evidence>
<evidence type="ECO:0000256" key="3">
    <source>
        <dbReference type="ARBA" id="ARBA00022679"/>
    </source>
</evidence>
<comment type="pathway">
    <text evidence="1">Pyrimidine metabolism; UMP biosynthesis via salvage pathway; UMP from uridine: step 1/1.</text>
</comment>
<keyword evidence="8" id="KW-1185">Reference proteome</keyword>
<dbReference type="EMBL" id="SRMF01000003">
    <property type="protein sequence ID" value="TGG93246.1"/>
    <property type="molecule type" value="Genomic_DNA"/>
</dbReference>
<dbReference type="PRINTS" id="PR00988">
    <property type="entry name" value="URIDINKINASE"/>
</dbReference>
<dbReference type="OrthoDB" id="9777642at2"/>
<feature type="domain" description="Phosphoribulokinase/uridine kinase" evidence="6">
    <location>
        <begin position="8"/>
        <end position="189"/>
    </location>
</feature>
<proteinExistence type="predicted"/>
<dbReference type="SUPFAM" id="SSF52540">
    <property type="entry name" value="P-loop containing nucleoside triphosphate hydrolases"/>
    <property type="match status" value="1"/>
</dbReference>
<evidence type="ECO:0000256" key="4">
    <source>
        <dbReference type="ARBA" id="ARBA00022741"/>
    </source>
</evidence>
<dbReference type="EC" id="2.7.1.48" evidence="2"/>
<dbReference type="AlphaFoldDB" id="A0A4Z0WDL7"/>
<dbReference type="Gene3D" id="3.40.50.300">
    <property type="entry name" value="P-loop containing nucleotide triphosphate hydrolases"/>
    <property type="match status" value="1"/>
</dbReference>
<dbReference type="UniPathway" id="UPA00574">
    <property type="reaction ID" value="UER00637"/>
</dbReference>
<evidence type="ECO:0000313" key="8">
    <source>
        <dbReference type="Proteomes" id="UP000297475"/>
    </source>
</evidence>
<dbReference type="InterPro" id="IPR006083">
    <property type="entry name" value="PRK/URK"/>
</dbReference>
<dbReference type="Proteomes" id="UP000297475">
    <property type="component" value="Unassembled WGS sequence"/>
</dbReference>
<dbReference type="NCBIfam" id="NF004018">
    <property type="entry name" value="PRK05480.1"/>
    <property type="match status" value="1"/>
</dbReference>
<evidence type="ECO:0000259" key="6">
    <source>
        <dbReference type="Pfam" id="PF00485"/>
    </source>
</evidence>
<evidence type="ECO:0000256" key="5">
    <source>
        <dbReference type="ARBA" id="ARBA00022777"/>
    </source>
</evidence>
<name>A0A4Z0WDL7_9GAMM</name>
<sequence>MTTSCTLVGIAGASGSGKTTLAQGLKAGLEAANGPQSVLLLGEDAYYRDQSHLSPATRERQNYDDPAALDHALLVSQLRQLASGQPVLQPIYDYRQHTRAAETRRLQPAPLVLLEGLFVLTVPALRDTLSLRLYVDTPADLCLLRRLRRDIRQRGRTAESVLAQYESSVRPGFLTHVAPSRRHAEAVIDGSQGHDSMIATGWAALSRALPSYTKGD</sequence>
<keyword evidence="3 7" id="KW-0808">Transferase</keyword>
<dbReference type="RefSeq" id="WP_135482956.1">
    <property type="nucleotide sequence ID" value="NZ_SRMF01000003.1"/>
</dbReference>
<dbReference type="GO" id="GO:0004849">
    <property type="term" value="F:uridine kinase activity"/>
    <property type="evidence" value="ECO:0007669"/>
    <property type="project" value="UniProtKB-EC"/>
</dbReference>
<dbReference type="InterPro" id="IPR000764">
    <property type="entry name" value="Uridine_kinase-like"/>
</dbReference>
<dbReference type="InterPro" id="IPR027417">
    <property type="entry name" value="P-loop_NTPase"/>
</dbReference>
<reference evidence="7 8" key="1">
    <citation type="submission" date="2019-04" db="EMBL/GenBank/DDBJ databases">
        <title>Natronospirillum operosus gen. nov., sp. nov., a haloalkaliphilic satellite isolated from decaying biomass of laboratory culture of cyanobacterium Geitlerinema sp. and proposal of Natronospirillaceae fam. nov. and Saccharospirillaceae fam. nov.</title>
        <authorList>
            <person name="Kevbrin V."/>
            <person name="Boltyanskaya Y."/>
            <person name="Koziaeva V."/>
            <person name="Grouzdev D.S."/>
            <person name="Park M."/>
            <person name="Cho J."/>
        </authorList>
    </citation>
    <scope>NUCLEOTIDE SEQUENCE [LARGE SCALE GENOMIC DNA]</scope>
    <source>
        <strain evidence="7 8">G-116</strain>
    </source>
</reference>
<dbReference type="PANTHER" id="PTHR10285">
    <property type="entry name" value="URIDINE KINASE"/>
    <property type="match status" value="1"/>
</dbReference>
<dbReference type="GO" id="GO:0005524">
    <property type="term" value="F:ATP binding"/>
    <property type="evidence" value="ECO:0007669"/>
    <property type="project" value="InterPro"/>
</dbReference>
<organism evidence="7 8">
    <name type="scientific">Natronospirillum operosum</name>
    <dbReference type="NCBI Taxonomy" id="2759953"/>
    <lineage>
        <taxon>Bacteria</taxon>
        <taxon>Pseudomonadati</taxon>
        <taxon>Pseudomonadota</taxon>
        <taxon>Gammaproteobacteria</taxon>
        <taxon>Oceanospirillales</taxon>
        <taxon>Natronospirillaceae</taxon>
        <taxon>Natronospirillum</taxon>
    </lineage>
</organism>
<accession>A0A4Z0WDL7</accession>
<gene>
    <name evidence="7" type="ORF">E4656_09305</name>
</gene>
<keyword evidence="5 7" id="KW-0418">Kinase</keyword>